<feature type="transmembrane region" description="Helical" evidence="1">
    <location>
        <begin position="331"/>
        <end position="349"/>
    </location>
</feature>
<dbReference type="InterPro" id="IPR003474">
    <property type="entry name" value="Glcn_transporter"/>
</dbReference>
<feature type="transmembrane region" description="Helical" evidence="1">
    <location>
        <begin position="415"/>
        <end position="437"/>
    </location>
</feature>
<organism evidence="2 3">
    <name type="scientific">Chryseolinea serpens</name>
    <dbReference type="NCBI Taxonomy" id="947013"/>
    <lineage>
        <taxon>Bacteria</taxon>
        <taxon>Pseudomonadati</taxon>
        <taxon>Bacteroidota</taxon>
        <taxon>Cytophagia</taxon>
        <taxon>Cytophagales</taxon>
        <taxon>Fulvivirgaceae</taxon>
        <taxon>Chryseolinea</taxon>
    </lineage>
</organism>
<evidence type="ECO:0000256" key="1">
    <source>
        <dbReference type="SAM" id="Phobius"/>
    </source>
</evidence>
<reference evidence="2 3" key="1">
    <citation type="submission" date="2016-11" db="EMBL/GenBank/DDBJ databases">
        <authorList>
            <person name="Jaros S."/>
            <person name="Januszkiewicz K."/>
            <person name="Wedrychowicz H."/>
        </authorList>
    </citation>
    <scope>NUCLEOTIDE SEQUENCE [LARGE SCALE GENOMIC DNA]</scope>
    <source>
        <strain evidence="2 3">DSM 24574</strain>
    </source>
</reference>
<feature type="transmembrane region" description="Helical" evidence="1">
    <location>
        <begin position="139"/>
        <end position="160"/>
    </location>
</feature>
<dbReference type="PANTHER" id="PTHR30354">
    <property type="entry name" value="GNT FAMILY GLUCONATE TRANSPORTER"/>
    <property type="match status" value="1"/>
</dbReference>
<sequence>MIHPFYIQLALLLSGIALIVYLTTRLKVHPFFALSLVSVLLGVGAQLPATEVLLIMKDGFGQVMKSLGFIIVLGTALGIMLERTGRTTAIAGFILQTVGARHAAFAMSITGFVVGMPIFCDSGFIVLSGLSNSLARKAGLAAASVSACLATGLYAVHCLIPPHPGAAAAAGIIGVDFGRVLLFGIPVALPAMLVGYGWAVYAGKSAAFSEETESVEAETAPKHYGVLSSLLPLLVPILLIGLKSFLVTPTQTSSFAQVLAFVGDPSIALVIGLVLCFIGKGNRDRETVSVMLREAVEKSGGILVIIGAGGAFGHVLAATKIGDHFSEVLPLQHLGILFPFLLTFLLKTAQGSSTVAILTAASLTFPLLPALGMDTENGKLLCVLAMGGGSMMISHANDAYFWVISRFGGVAMAPMLKVCTVATIGMGLTTLLTVYLLSFIL</sequence>
<feature type="transmembrane region" description="Helical" evidence="1">
    <location>
        <begin position="223"/>
        <end position="246"/>
    </location>
</feature>
<feature type="transmembrane region" description="Helical" evidence="1">
    <location>
        <begin position="6"/>
        <end position="24"/>
    </location>
</feature>
<dbReference type="OrthoDB" id="9787129at2"/>
<dbReference type="Pfam" id="PF02447">
    <property type="entry name" value="GntP_permease"/>
    <property type="match status" value="1"/>
</dbReference>
<keyword evidence="1" id="KW-0812">Transmembrane</keyword>
<feature type="transmembrane region" description="Helical" evidence="1">
    <location>
        <begin position="258"/>
        <end position="280"/>
    </location>
</feature>
<dbReference type="GO" id="GO:0015128">
    <property type="term" value="F:gluconate transmembrane transporter activity"/>
    <property type="evidence" value="ECO:0007669"/>
    <property type="project" value="InterPro"/>
</dbReference>
<keyword evidence="3" id="KW-1185">Reference proteome</keyword>
<dbReference type="Proteomes" id="UP000184212">
    <property type="component" value="Unassembled WGS sequence"/>
</dbReference>
<protein>
    <submittedName>
        <fullName evidence="2">Gluconate:H+ symporter, GntP family</fullName>
    </submittedName>
</protein>
<feature type="transmembrane region" description="Helical" evidence="1">
    <location>
        <begin position="300"/>
        <end position="319"/>
    </location>
</feature>
<name>A0A1M5VGL0_9BACT</name>
<feature type="transmembrane region" description="Helical" evidence="1">
    <location>
        <begin position="180"/>
        <end position="203"/>
    </location>
</feature>
<proteinExistence type="predicted"/>
<gene>
    <name evidence="2" type="ORF">SAMN04488109_5094</name>
</gene>
<dbReference type="STRING" id="947013.SAMN04488109_5094"/>
<feature type="transmembrane region" description="Helical" evidence="1">
    <location>
        <begin position="380"/>
        <end position="403"/>
    </location>
</feature>
<dbReference type="EMBL" id="FQWQ01000004">
    <property type="protein sequence ID" value="SHH74422.1"/>
    <property type="molecule type" value="Genomic_DNA"/>
</dbReference>
<dbReference type="GO" id="GO:0005886">
    <property type="term" value="C:plasma membrane"/>
    <property type="evidence" value="ECO:0007669"/>
    <property type="project" value="TreeGrafter"/>
</dbReference>
<keyword evidence="1" id="KW-1133">Transmembrane helix</keyword>
<dbReference type="RefSeq" id="WP_073140097.1">
    <property type="nucleotide sequence ID" value="NZ_FQWQ01000004.1"/>
</dbReference>
<accession>A0A1M5VGL0</accession>
<keyword evidence="1" id="KW-0472">Membrane</keyword>
<dbReference type="PANTHER" id="PTHR30354:SF11">
    <property type="entry name" value="PERMEASE"/>
    <property type="match status" value="1"/>
</dbReference>
<feature type="transmembrane region" description="Helical" evidence="1">
    <location>
        <begin position="31"/>
        <end position="56"/>
    </location>
</feature>
<feature type="transmembrane region" description="Helical" evidence="1">
    <location>
        <begin position="355"/>
        <end position="373"/>
    </location>
</feature>
<feature type="transmembrane region" description="Helical" evidence="1">
    <location>
        <begin position="102"/>
        <end position="127"/>
    </location>
</feature>
<evidence type="ECO:0000313" key="2">
    <source>
        <dbReference type="EMBL" id="SHH74422.1"/>
    </source>
</evidence>
<feature type="transmembrane region" description="Helical" evidence="1">
    <location>
        <begin position="62"/>
        <end position="81"/>
    </location>
</feature>
<evidence type="ECO:0000313" key="3">
    <source>
        <dbReference type="Proteomes" id="UP000184212"/>
    </source>
</evidence>
<dbReference type="AlphaFoldDB" id="A0A1M5VGL0"/>